<evidence type="ECO:0000259" key="12">
    <source>
        <dbReference type="Pfam" id="PF07992"/>
    </source>
</evidence>
<dbReference type="Gene3D" id="3.30.390.30">
    <property type="match status" value="1"/>
</dbReference>
<dbReference type="Proteomes" id="UP000774699">
    <property type="component" value="Unassembled WGS sequence"/>
</dbReference>
<dbReference type="InterPro" id="IPR050151">
    <property type="entry name" value="Class-I_Pyr_Nuc-Dis_Oxidored"/>
</dbReference>
<dbReference type="SUPFAM" id="SSF51905">
    <property type="entry name" value="FAD/NAD(P)-binding domain"/>
    <property type="match status" value="1"/>
</dbReference>
<dbReference type="AlphaFoldDB" id="A0A8T4C6T5"/>
<keyword evidence="3 10" id="KW-0285">Flavoprotein</keyword>
<comment type="similarity">
    <text evidence="1 10">Belongs to the class-I pyridine nucleotide-disulfide oxidoreductase family.</text>
</comment>
<evidence type="ECO:0000256" key="2">
    <source>
        <dbReference type="ARBA" id="ARBA00012608"/>
    </source>
</evidence>
<feature type="domain" description="Pyridine nucleotide-disulphide oxidoreductase dimerisation" evidence="11">
    <location>
        <begin position="353"/>
        <end position="460"/>
    </location>
</feature>
<accession>A0A8T4C6T5</accession>
<dbReference type="InterPro" id="IPR036188">
    <property type="entry name" value="FAD/NAD-bd_sf"/>
</dbReference>
<sequence>MVVGEMTEHVDVAVVGSGPGGYVAAIRAAQLGKNVTLIEMDPLGLGGICLHHGCIPSKALIHTANLLWECTHAKEQGITVSLATLDMEKTQAFKQKVIDQLTNGIKSLCQKAGVDIVYGKASFVSSKELHIEQEHDTMGLTADKIIIATGAREREHPAIAMDDNQIVSSTEMLSLKKVPSSLAIIGSGYIAMEMAHTFQKFGSQVTVIHRSPAILTNLDPKIAEMKTKLMKEFGVNFAPNMEVIASKKSKEGVDLTLQTNDGQKSTFRVEKVLVAVGRVPLTDQLGLENTKVERDEKGFILVDEKCQTNDNHILAIGDVTGEPQLAHRAMYMGKVAGEVVAGLNVAYDATVCPAVMYSDPEVAWVGLQEKDALKVGRQIVTGKFPFSANGRALGANQPEGYIQVMADPLSHVILGGVIIGEHASDMISEIALAIECALKLEDVAGTIHPHPTFNEAWLEACEDALGKCVHLPQKKKGV</sequence>
<dbReference type="InterPro" id="IPR012999">
    <property type="entry name" value="Pyr_OxRdtase_I_AS"/>
</dbReference>
<keyword evidence="4 10" id="KW-0274">FAD</keyword>
<evidence type="ECO:0000256" key="9">
    <source>
        <dbReference type="ARBA" id="ARBA00049187"/>
    </source>
</evidence>
<evidence type="ECO:0000256" key="3">
    <source>
        <dbReference type="ARBA" id="ARBA00022630"/>
    </source>
</evidence>
<dbReference type="Gene3D" id="3.50.50.60">
    <property type="entry name" value="FAD/NAD(P)-binding domain"/>
    <property type="match status" value="2"/>
</dbReference>
<dbReference type="InterPro" id="IPR004099">
    <property type="entry name" value="Pyr_nucl-diS_OxRdtase_dimer"/>
</dbReference>
<keyword evidence="5 10" id="KW-0560">Oxidoreductase</keyword>
<dbReference type="InterPro" id="IPR006258">
    <property type="entry name" value="Lipoamide_DH"/>
</dbReference>
<dbReference type="EC" id="1.8.1.4" evidence="2 10"/>
<dbReference type="GO" id="GO:0050660">
    <property type="term" value="F:flavin adenine dinucleotide binding"/>
    <property type="evidence" value="ECO:0007669"/>
    <property type="project" value="InterPro"/>
</dbReference>
<comment type="miscellaneous">
    <text evidence="10">The active site is a redox-active disulfide bond.</text>
</comment>
<evidence type="ECO:0000256" key="4">
    <source>
        <dbReference type="ARBA" id="ARBA00022827"/>
    </source>
</evidence>
<gene>
    <name evidence="13" type="primary">lpdA</name>
    <name evidence="13" type="ORF">FJY86_02820</name>
</gene>
<dbReference type="InterPro" id="IPR023753">
    <property type="entry name" value="FAD/NAD-binding_dom"/>
</dbReference>
<dbReference type="FunFam" id="3.30.390.30:FF:000001">
    <property type="entry name" value="Dihydrolipoyl dehydrogenase"/>
    <property type="match status" value="1"/>
</dbReference>
<dbReference type="SUPFAM" id="SSF55424">
    <property type="entry name" value="FAD/NAD-linked reductases, dimerisation (C-terminal) domain"/>
    <property type="match status" value="1"/>
</dbReference>
<comment type="catalytic activity">
    <reaction evidence="9 10">
        <text>N(6)-[(R)-dihydrolipoyl]-L-lysyl-[protein] + NAD(+) = N(6)-[(R)-lipoyl]-L-lysyl-[protein] + NADH + H(+)</text>
        <dbReference type="Rhea" id="RHEA:15045"/>
        <dbReference type="Rhea" id="RHEA-COMP:10474"/>
        <dbReference type="Rhea" id="RHEA-COMP:10475"/>
        <dbReference type="ChEBI" id="CHEBI:15378"/>
        <dbReference type="ChEBI" id="CHEBI:57540"/>
        <dbReference type="ChEBI" id="CHEBI:57945"/>
        <dbReference type="ChEBI" id="CHEBI:83099"/>
        <dbReference type="ChEBI" id="CHEBI:83100"/>
        <dbReference type="EC" id="1.8.1.4"/>
    </reaction>
</comment>
<protein>
    <recommendedName>
        <fullName evidence="2 10">Dihydrolipoyl dehydrogenase</fullName>
        <ecNumber evidence="2 10">1.8.1.4</ecNumber>
    </recommendedName>
</protein>
<evidence type="ECO:0000256" key="10">
    <source>
        <dbReference type="RuleBase" id="RU003692"/>
    </source>
</evidence>
<comment type="caution">
    <text evidence="13">The sequence shown here is derived from an EMBL/GenBank/DDBJ whole genome shotgun (WGS) entry which is preliminary data.</text>
</comment>
<keyword evidence="8 10" id="KW-0676">Redox-active center</keyword>
<dbReference type="PRINTS" id="PR00368">
    <property type="entry name" value="FADPNR"/>
</dbReference>
<dbReference type="GO" id="GO:0006103">
    <property type="term" value="P:2-oxoglutarate metabolic process"/>
    <property type="evidence" value="ECO:0007669"/>
    <property type="project" value="TreeGrafter"/>
</dbReference>
<name>A0A8T4C6T5_9ARCH</name>
<dbReference type="PANTHER" id="PTHR22912">
    <property type="entry name" value="DISULFIDE OXIDOREDUCTASE"/>
    <property type="match status" value="1"/>
</dbReference>
<dbReference type="EMBL" id="VGJJ01000018">
    <property type="protein sequence ID" value="MBM3282246.1"/>
    <property type="molecule type" value="Genomic_DNA"/>
</dbReference>
<dbReference type="PRINTS" id="PR00411">
    <property type="entry name" value="PNDRDTASEI"/>
</dbReference>
<evidence type="ECO:0000256" key="8">
    <source>
        <dbReference type="ARBA" id="ARBA00023284"/>
    </source>
</evidence>
<evidence type="ECO:0000259" key="11">
    <source>
        <dbReference type="Pfam" id="PF02852"/>
    </source>
</evidence>
<evidence type="ECO:0000256" key="7">
    <source>
        <dbReference type="ARBA" id="ARBA00023157"/>
    </source>
</evidence>
<dbReference type="InterPro" id="IPR016156">
    <property type="entry name" value="FAD/NAD-linked_Rdtase_dimer_sf"/>
</dbReference>
<organism evidence="13 14">
    <name type="scientific">Candidatus Iainarchaeum sp</name>
    <dbReference type="NCBI Taxonomy" id="3101447"/>
    <lineage>
        <taxon>Archaea</taxon>
        <taxon>Candidatus Iainarchaeota</taxon>
        <taxon>Candidatus Iainarchaeia</taxon>
        <taxon>Candidatus Iainarchaeales</taxon>
        <taxon>Candidatus Iainarchaeaceae</taxon>
        <taxon>Candidatus Iainarchaeum</taxon>
    </lineage>
</organism>
<evidence type="ECO:0000313" key="14">
    <source>
        <dbReference type="Proteomes" id="UP000774699"/>
    </source>
</evidence>
<evidence type="ECO:0000256" key="5">
    <source>
        <dbReference type="ARBA" id="ARBA00023002"/>
    </source>
</evidence>
<dbReference type="PANTHER" id="PTHR22912:SF160">
    <property type="entry name" value="DIHYDROLIPOYL DEHYDROGENASE"/>
    <property type="match status" value="1"/>
</dbReference>
<dbReference type="GO" id="GO:0004148">
    <property type="term" value="F:dihydrolipoyl dehydrogenase (NADH) activity"/>
    <property type="evidence" value="ECO:0007669"/>
    <property type="project" value="UniProtKB-EC"/>
</dbReference>
<reference evidence="13" key="1">
    <citation type="submission" date="2019-03" db="EMBL/GenBank/DDBJ databases">
        <title>Lake Tanganyika Metagenome-Assembled Genomes (MAGs).</title>
        <authorList>
            <person name="Tran P."/>
        </authorList>
    </citation>
    <scope>NUCLEOTIDE SEQUENCE</scope>
    <source>
        <strain evidence="13">M_DeepCast_50m_m2_156</strain>
    </source>
</reference>
<dbReference type="NCBIfam" id="TIGR01350">
    <property type="entry name" value="lipoamide_DH"/>
    <property type="match status" value="1"/>
</dbReference>
<dbReference type="PIRSF" id="PIRSF000350">
    <property type="entry name" value="Mercury_reductase_MerA"/>
    <property type="match status" value="1"/>
</dbReference>
<keyword evidence="6 10" id="KW-0520">NAD</keyword>
<keyword evidence="7" id="KW-1015">Disulfide bond</keyword>
<dbReference type="Pfam" id="PF02852">
    <property type="entry name" value="Pyr_redox_dim"/>
    <property type="match status" value="1"/>
</dbReference>
<proteinExistence type="inferred from homology"/>
<dbReference type="InterPro" id="IPR001100">
    <property type="entry name" value="Pyr_nuc-diS_OxRdtase"/>
</dbReference>
<dbReference type="PROSITE" id="PS00076">
    <property type="entry name" value="PYRIDINE_REDOX_1"/>
    <property type="match status" value="1"/>
</dbReference>
<dbReference type="Pfam" id="PF07992">
    <property type="entry name" value="Pyr_redox_2"/>
    <property type="match status" value="1"/>
</dbReference>
<evidence type="ECO:0000256" key="1">
    <source>
        <dbReference type="ARBA" id="ARBA00007532"/>
    </source>
</evidence>
<comment type="cofactor">
    <cofactor evidence="10">
        <name>FAD</name>
        <dbReference type="ChEBI" id="CHEBI:57692"/>
    </cofactor>
    <text evidence="10">Binds 1 FAD per subunit.</text>
</comment>
<feature type="domain" description="FAD/NAD(P)-binding" evidence="12">
    <location>
        <begin position="11"/>
        <end position="333"/>
    </location>
</feature>
<evidence type="ECO:0000256" key="6">
    <source>
        <dbReference type="ARBA" id="ARBA00023027"/>
    </source>
</evidence>
<evidence type="ECO:0000313" key="13">
    <source>
        <dbReference type="EMBL" id="MBM3282246.1"/>
    </source>
</evidence>